<organism evidence="2">
    <name type="scientific">uncultured Thermomicrobiales bacterium</name>
    <dbReference type="NCBI Taxonomy" id="1645740"/>
    <lineage>
        <taxon>Bacteria</taxon>
        <taxon>Pseudomonadati</taxon>
        <taxon>Thermomicrobiota</taxon>
        <taxon>Thermomicrobia</taxon>
        <taxon>Thermomicrobiales</taxon>
        <taxon>environmental samples</taxon>
    </lineage>
</organism>
<dbReference type="Pfam" id="PF05685">
    <property type="entry name" value="Uma2"/>
    <property type="match status" value="1"/>
</dbReference>
<accession>A0A6J4V3U1</accession>
<evidence type="ECO:0000259" key="1">
    <source>
        <dbReference type="Pfam" id="PF05685"/>
    </source>
</evidence>
<evidence type="ECO:0000313" key="2">
    <source>
        <dbReference type="EMBL" id="CAA9565833.1"/>
    </source>
</evidence>
<reference evidence="2" key="1">
    <citation type="submission" date="2020-02" db="EMBL/GenBank/DDBJ databases">
        <authorList>
            <person name="Meier V. D."/>
        </authorList>
    </citation>
    <scope>NUCLEOTIDE SEQUENCE</scope>
    <source>
        <strain evidence="2">AVDCRST_MAG18</strain>
    </source>
</reference>
<gene>
    <name evidence="2" type="ORF">AVDCRST_MAG18-1474</name>
</gene>
<dbReference type="CDD" id="cd06260">
    <property type="entry name" value="DUF820-like"/>
    <property type="match status" value="1"/>
</dbReference>
<dbReference type="PANTHER" id="PTHR33352:SF2">
    <property type="entry name" value="SLL0995 PROTEIN"/>
    <property type="match status" value="1"/>
</dbReference>
<feature type="domain" description="Putative restriction endonuclease" evidence="1">
    <location>
        <begin position="4"/>
        <end position="145"/>
    </location>
</feature>
<dbReference type="Gene3D" id="3.90.1570.10">
    <property type="entry name" value="tt1808, chain A"/>
    <property type="match status" value="1"/>
</dbReference>
<protein>
    <recommendedName>
        <fullName evidence="1">Putative restriction endonuclease domain-containing protein</fullName>
    </recommendedName>
</protein>
<dbReference type="EMBL" id="CADCWN010000108">
    <property type="protein sequence ID" value="CAA9565833.1"/>
    <property type="molecule type" value="Genomic_DNA"/>
</dbReference>
<proteinExistence type="predicted"/>
<dbReference type="PANTHER" id="PTHR33352">
    <property type="entry name" value="SLR1095 PROTEIN"/>
    <property type="match status" value="1"/>
</dbReference>
<dbReference type="InterPro" id="IPR012296">
    <property type="entry name" value="Nuclease_put_TT1808"/>
</dbReference>
<dbReference type="InterPro" id="IPR008538">
    <property type="entry name" value="Uma2"/>
</dbReference>
<name>A0A6J4V3U1_9BACT</name>
<dbReference type="SUPFAM" id="SSF52980">
    <property type="entry name" value="Restriction endonuclease-like"/>
    <property type="match status" value="1"/>
</dbReference>
<dbReference type="InterPro" id="IPR011335">
    <property type="entry name" value="Restrct_endonuc-II-like"/>
</dbReference>
<sequence length="206" mass="23078">MTHGAEHQRRRRYLCNVFEGQLLHDPTAVVLDDVRVAWDIPDLGAHGSDIAVILGVRERKNWGTFDVASESVRPALLIEITSPETARIDRSVTLAEYEVAGVPLYVIVDGVSRRRDTTRRILASELTPAGYQPVTPNERGWIWLEPVQVWLSISDDAVVCHNRDGHPFGDYGTLAEALTAESQARFAAETRLRELEAELRRLRGEG</sequence>
<dbReference type="AlphaFoldDB" id="A0A6J4V3U1"/>